<organism evidence="3 4">
    <name type="scientific">Prorocentrum cordatum</name>
    <dbReference type="NCBI Taxonomy" id="2364126"/>
    <lineage>
        <taxon>Eukaryota</taxon>
        <taxon>Sar</taxon>
        <taxon>Alveolata</taxon>
        <taxon>Dinophyceae</taxon>
        <taxon>Prorocentrales</taxon>
        <taxon>Prorocentraceae</taxon>
        <taxon>Prorocentrum</taxon>
    </lineage>
</organism>
<feature type="coiled-coil region" evidence="1">
    <location>
        <begin position="31"/>
        <end position="58"/>
    </location>
</feature>
<evidence type="ECO:0000313" key="4">
    <source>
        <dbReference type="Proteomes" id="UP001189429"/>
    </source>
</evidence>
<feature type="compositionally biased region" description="Gly residues" evidence="2">
    <location>
        <begin position="248"/>
        <end position="259"/>
    </location>
</feature>
<dbReference type="EMBL" id="CAUYUJ010002749">
    <property type="protein sequence ID" value="CAK0802226.1"/>
    <property type="molecule type" value="Genomic_DNA"/>
</dbReference>
<protein>
    <submittedName>
        <fullName evidence="3">Uncharacterized protein</fullName>
    </submittedName>
</protein>
<feature type="compositionally biased region" description="Basic and acidic residues" evidence="2">
    <location>
        <begin position="180"/>
        <end position="190"/>
    </location>
</feature>
<sequence length="259" mass="27040">MAELDQLMALGKKAGNTAMVARYQAVREYKVQAAHQKVQSLERQLDAEIDKLTAIRLQQAEQTALAETITAQLEEADGAHKGHHAQLHTTVVGAKEQQVACQVPLAKLLQGDVSCVDLSDCDALSGIEDVHGVADDERENFEAPKEQLAGGITKLATQLFGEVQQTAERLKAKHQKHKGRLSEKKRKTDGEQSAADGSPADPSATDGGHGAAVPGTPARDGSQPAAAASPATDVRHRAAALLAENGEGAAGRGKGSGAG</sequence>
<feature type="non-terminal residue" evidence="3">
    <location>
        <position position="259"/>
    </location>
</feature>
<name>A0ABN9Q8T0_9DINO</name>
<evidence type="ECO:0000313" key="3">
    <source>
        <dbReference type="EMBL" id="CAK0802226.1"/>
    </source>
</evidence>
<feature type="region of interest" description="Disordered" evidence="2">
    <location>
        <begin position="168"/>
        <end position="259"/>
    </location>
</feature>
<comment type="caution">
    <text evidence="3">The sequence shown here is derived from an EMBL/GenBank/DDBJ whole genome shotgun (WGS) entry which is preliminary data.</text>
</comment>
<keyword evidence="1" id="KW-0175">Coiled coil</keyword>
<accession>A0ABN9Q8T0</accession>
<evidence type="ECO:0000256" key="2">
    <source>
        <dbReference type="SAM" id="MobiDB-lite"/>
    </source>
</evidence>
<gene>
    <name evidence="3" type="ORF">PCOR1329_LOCUS9799</name>
</gene>
<proteinExistence type="predicted"/>
<reference evidence="3" key="1">
    <citation type="submission" date="2023-10" db="EMBL/GenBank/DDBJ databases">
        <authorList>
            <person name="Chen Y."/>
            <person name="Shah S."/>
            <person name="Dougan E. K."/>
            <person name="Thang M."/>
            <person name="Chan C."/>
        </authorList>
    </citation>
    <scope>NUCLEOTIDE SEQUENCE [LARGE SCALE GENOMIC DNA]</scope>
</reference>
<evidence type="ECO:0000256" key="1">
    <source>
        <dbReference type="SAM" id="Coils"/>
    </source>
</evidence>
<dbReference type="Proteomes" id="UP001189429">
    <property type="component" value="Unassembled WGS sequence"/>
</dbReference>
<feature type="compositionally biased region" description="Low complexity" evidence="2">
    <location>
        <begin position="193"/>
        <end position="204"/>
    </location>
</feature>
<keyword evidence="4" id="KW-1185">Reference proteome</keyword>